<dbReference type="InterPro" id="IPR036567">
    <property type="entry name" value="RHF-like"/>
</dbReference>
<keyword evidence="7" id="KW-1185">Reference proteome</keyword>
<evidence type="ECO:0000313" key="6">
    <source>
        <dbReference type="EMBL" id="STX50524.1"/>
    </source>
</evidence>
<dbReference type="NCBIfam" id="TIGR00741">
    <property type="entry name" value="yfiA"/>
    <property type="match status" value="1"/>
</dbReference>
<dbReference type="InterPro" id="IPR050574">
    <property type="entry name" value="HPF/YfiA_ribosome-assoc"/>
</dbReference>
<sequence length="95" mass="10971">MQITFTGHQMEMTSALKSYTEEKLSKLTHHFDNITAINVVFNIEKLAQIAEATIHVAKATFHARAEHDDMYVAINNLVEKLDQQLIKHKEKLRTH</sequence>
<dbReference type="AlphaFoldDB" id="A0A378JHB1"/>
<evidence type="ECO:0000256" key="3">
    <source>
        <dbReference type="ARBA" id="ARBA00038695"/>
    </source>
</evidence>
<comment type="subunit">
    <text evidence="3">Associates exclusively with 100S ribosomes, which are dimers of 70S ribosomes.</text>
</comment>
<evidence type="ECO:0000313" key="7">
    <source>
        <dbReference type="Proteomes" id="UP000254794"/>
    </source>
</evidence>
<dbReference type="OrthoDB" id="9795980at2"/>
<gene>
    <name evidence="6" type="primary">yhbH</name>
    <name evidence="6" type="ORF">NCTC13316_00606</name>
</gene>
<proteinExistence type="inferred from homology"/>
<evidence type="ECO:0000256" key="5">
    <source>
        <dbReference type="ARBA" id="ARBA00041319"/>
    </source>
</evidence>
<dbReference type="GO" id="GO:0043024">
    <property type="term" value="F:ribosomal small subunit binding"/>
    <property type="evidence" value="ECO:0007669"/>
    <property type="project" value="TreeGrafter"/>
</dbReference>
<comment type="similarity">
    <text evidence="2">Belongs to the HPF/YfiA ribosome-associated protein family. Short HPF subfamily.</text>
</comment>
<dbReference type="Pfam" id="PF02482">
    <property type="entry name" value="Ribosomal_S30AE"/>
    <property type="match status" value="1"/>
</dbReference>
<dbReference type="PANTHER" id="PTHR33231:SF1">
    <property type="entry name" value="30S RIBOSOMAL PROTEIN"/>
    <property type="match status" value="1"/>
</dbReference>
<accession>A0A378JHB1</accession>
<protein>
    <recommendedName>
        <fullName evidence="4">Ribosome hibernation promoting factor</fullName>
    </recommendedName>
    <alternativeName>
        <fullName evidence="5">Hibernation factor HPF</fullName>
    </alternativeName>
</protein>
<dbReference type="SUPFAM" id="SSF69754">
    <property type="entry name" value="Ribosome binding protein Y (YfiA homologue)"/>
    <property type="match status" value="1"/>
</dbReference>
<evidence type="ECO:0000256" key="2">
    <source>
        <dbReference type="ARBA" id="ARBA00038434"/>
    </source>
</evidence>
<dbReference type="Proteomes" id="UP000254794">
    <property type="component" value="Unassembled WGS sequence"/>
</dbReference>
<dbReference type="GO" id="GO:0022627">
    <property type="term" value="C:cytosolic small ribosomal subunit"/>
    <property type="evidence" value="ECO:0007669"/>
    <property type="project" value="TreeGrafter"/>
</dbReference>
<reference evidence="6 7" key="1">
    <citation type="submission" date="2018-06" db="EMBL/GenBank/DDBJ databases">
        <authorList>
            <consortium name="Pathogen Informatics"/>
            <person name="Doyle S."/>
        </authorList>
    </citation>
    <scope>NUCLEOTIDE SEQUENCE [LARGE SCALE GENOMIC DNA]</scope>
    <source>
        <strain evidence="6 7">NCTC13316</strain>
    </source>
</reference>
<dbReference type="InterPro" id="IPR003489">
    <property type="entry name" value="RHF/RaiA"/>
</dbReference>
<name>A0A378JHB1_9GAMM</name>
<dbReference type="EMBL" id="UGOD01000001">
    <property type="protein sequence ID" value="STX50524.1"/>
    <property type="molecule type" value="Genomic_DNA"/>
</dbReference>
<keyword evidence="1" id="KW-0810">Translation regulation</keyword>
<dbReference type="Gene3D" id="3.30.160.100">
    <property type="entry name" value="Ribosome hibernation promotion factor-like"/>
    <property type="match status" value="1"/>
</dbReference>
<dbReference type="CDD" id="cd00552">
    <property type="entry name" value="RaiA"/>
    <property type="match status" value="1"/>
</dbReference>
<evidence type="ECO:0000256" key="4">
    <source>
        <dbReference type="ARBA" id="ARBA00041148"/>
    </source>
</evidence>
<dbReference type="FunFam" id="3.30.160.100:FF:000001">
    <property type="entry name" value="Ribosome hibernation promoting factor"/>
    <property type="match status" value="1"/>
</dbReference>
<dbReference type="PANTHER" id="PTHR33231">
    <property type="entry name" value="30S RIBOSOMAL PROTEIN"/>
    <property type="match status" value="1"/>
</dbReference>
<evidence type="ECO:0000256" key="1">
    <source>
        <dbReference type="ARBA" id="ARBA00022845"/>
    </source>
</evidence>
<dbReference type="RefSeq" id="WP_115330236.1">
    <property type="nucleotide sequence ID" value="NZ_CAAAHP010000004.1"/>
</dbReference>
<dbReference type="GO" id="GO:0045900">
    <property type="term" value="P:negative regulation of translational elongation"/>
    <property type="evidence" value="ECO:0007669"/>
    <property type="project" value="TreeGrafter"/>
</dbReference>
<organism evidence="6 7">
    <name type="scientific">Legionella busanensis</name>
    <dbReference type="NCBI Taxonomy" id="190655"/>
    <lineage>
        <taxon>Bacteria</taxon>
        <taxon>Pseudomonadati</taxon>
        <taxon>Pseudomonadota</taxon>
        <taxon>Gammaproteobacteria</taxon>
        <taxon>Legionellales</taxon>
        <taxon>Legionellaceae</taxon>
        <taxon>Legionella</taxon>
    </lineage>
</organism>